<dbReference type="RefSeq" id="WP_193185776.1">
    <property type="nucleotide sequence ID" value="NZ_JACVXA010000074.1"/>
</dbReference>
<dbReference type="Gene3D" id="3.40.50.300">
    <property type="entry name" value="P-loop containing nucleotide triphosphate hydrolases"/>
    <property type="match status" value="1"/>
</dbReference>
<reference evidence="1" key="1">
    <citation type="submission" date="2020-09" db="EMBL/GenBank/DDBJ databases">
        <title>A novel bacterium of genus Mangrovicoccus, isolated from South China Sea.</title>
        <authorList>
            <person name="Huang H."/>
            <person name="Mo K."/>
            <person name="Hu Y."/>
        </authorList>
    </citation>
    <scope>NUCLEOTIDE SEQUENCE</scope>
    <source>
        <strain evidence="1">HB182678</strain>
    </source>
</reference>
<dbReference type="InterPro" id="IPR027417">
    <property type="entry name" value="P-loop_NTPase"/>
</dbReference>
<evidence type="ECO:0000313" key="2">
    <source>
        <dbReference type="Proteomes" id="UP000609121"/>
    </source>
</evidence>
<organism evidence="1 2">
    <name type="scientific">Mangrovicoccus algicola</name>
    <dbReference type="NCBI Taxonomy" id="2771008"/>
    <lineage>
        <taxon>Bacteria</taxon>
        <taxon>Pseudomonadati</taxon>
        <taxon>Pseudomonadota</taxon>
        <taxon>Alphaproteobacteria</taxon>
        <taxon>Rhodobacterales</taxon>
        <taxon>Paracoccaceae</taxon>
        <taxon>Mangrovicoccus</taxon>
    </lineage>
</organism>
<gene>
    <name evidence="1" type="ORF">ICN82_18255</name>
</gene>
<evidence type="ECO:0000313" key="1">
    <source>
        <dbReference type="EMBL" id="MBE3640151.1"/>
    </source>
</evidence>
<accession>A0A8J6ZDY3</accession>
<dbReference type="AlphaFoldDB" id="A0A8J6ZDY3"/>
<dbReference type="EMBL" id="JACVXA010000074">
    <property type="protein sequence ID" value="MBE3640151.1"/>
    <property type="molecule type" value="Genomic_DNA"/>
</dbReference>
<dbReference type="Proteomes" id="UP000609121">
    <property type="component" value="Unassembled WGS sequence"/>
</dbReference>
<evidence type="ECO:0008006" key="3">
    <source>
        <dbReference type="Google" id="ProtNLM"/>
    </source>
</evidence>
<dbReference type="SUPFAM" id="SSF52540">
    <property type="entry name" value="P-loop containing nucleoside triphosphate hydrolases"/>
    <property type="match status" value="1"/>
</dbReference>
<keyword evidence="2" id="KW-1185">Reference proteome</keyword>
<proteinExistence type="predicted"/>
<protein>
    <recommendedName>
        <fullName evidence="3">Sulfotransferase family protein</fullName>
    </recommendedName>
</protein>
<sequence>MSRTSALIVKGNPRTEGPRTYIVFGDMRGGTTMIGGVMRALGIFMGENINEDNQESFQFNGPSVQDMRDAIDQNNQNHQVWGWKFPHAADYIDHLWEKIRNPHLVCVFRDPVSNGRGWNRWHPIGQIQAVQQCLLRQQKNLNLITLRNCPSILISYEKAERHKAEFLAEFAESLGIVPDHDRFDFRGFMAAESYKKLADYVIDPAVARQE</sequence>
<comment type="caution">
    <text evidence="1">The sequence shown here is derived from an EMBL/GenBank/DDBJ whole genome shotgun (WGS) entry which is preliminary data.</text>
</comment>
<name>A0A8J6ZDY3_9RHOB</name>